<organism evidence="1 2">
    <name type="scientific">Microctonus aethiopoides</name>
    <dbReference type="NCBI Taxonomy" id="144406"/>
    <lineage>
        <taxon>Eukaryota</taxon>
        <taxon>Metazoa</taxon>
        <taxon>Ecdysozoa</taxon>
        <taxon>Arthropoda</taxon>
        <taxon>Hexapoda</taxon>
        <taxon>Insecta</taxon>
        <taxon>Pterygota</taxon>
        <taxon>Neoptera</taxon>
        <taxon>Endopterygota</taxon>
        <taxon>Hymenoptera</taxon>
        <taxon>Apocrita</taxon>
        <taxon>Ichneumonoidea</taxon>
        <taxon>Braconidae</taxon>
        <taxon>Euphorinae</taxon>
        <taxon>Microctonus</taxon>
    </lineage>
</organism>
<accession>A0AA39F9S7</accession>
<reference evidence="1" key="2">
    <citation type="submission" date="2023-03" db="EMBL/GenBank/DDBJ databases">
        <authorList>
            <person name="Inwood S.N."/>
            <person name="Skelly J.G."/>
            <person name="Guhlin J."/>
            <person name="Harrop T.W.R."/>
            <person name="Goldson S.G."/>
            <person name="Dearden P.K."/>
        </authorList>
    </citation>
    <scope>NUCLEOTIDE SEQUENCE</scope>
    <source>
        <strain evidence="1">Irish</strain>
        <tissue evidence="1">Whole body</tissue>
    </source>
</reference>
<dbReference type="EMBL" id="JAQQBS010001422">
    <property type="protein sequence ID" value="KAK0165588.1"/>
    <property type="molecule type" value="Genomic_DNA"/>
</dbReference>
<protein>
    <submittedName>
        <fullName evidence="1">Uncharacterized protein</fullName>
    </submittedName>
</protein>
<evidence type="ECO:0000313" key="1">
    <source>
        <dbReference type="EMBL" id="KAK0165588.1"/>
    </source>
</evidence>
<keyword evidence="2" id="KW-1185">Reference proteome</keyword>
<proteinExistence type="predicted"/>
<evidence type="ECO:0000313" key="2">
    <source>
        <dbReference type="Proteomes" id="UP001168990"/>
    </source>
</evidence>
<name>A0AA39F9S7_9HYME</name>
<comment type="caution">
    <text evidence="1">The sequence shown here is derived from an EMBL/GenBank/DDBJ whole genome shotgun (WGS) entry which is preliminary data.</text>
</comment>
<reference evidence="1" key="1">
    <citation type="journal article" date="2023" name="bioRxiv">
        <title>Scaffold-level genome assemblies of two parasitoid biocontrol wasps reveal the parthenogenesis mechanism and an associated novel virus.</title>
        <authorList>
            <person name="Inwood S."/>
            <person name="Skelly J."/>
            <person name="Guhlin J."/>
            <person name="Harrop T."/>
            <person name="Goldson S."/>
            <person name="Dearden P."/>
        </authorList>
    </citation>
    <scope>NUCLEOTIDE SEQUENCE</scope>
    <source>
        <strain evidence="1">Irish</strain>
        <tissue evidence="1">Whole body</tissue>
    </source>
</reference>
<gene>
    <name evidence="1" type="ORF">PV328_004092</name>
</gene>
<dbReference type="AlphaFoldDB" id="A0AA39F9S7"/>
<sequence>MDHSSISVYNDDPFYQKNLSHVNHFGLSEPLTDGITNFLCGPFFIADRFKSFCKIIDGKFNISGDDAMIWTSEEKKLLWSDLAVVNLLKHRFLERPSQLTSIAMLSTINLEQTVDTDIPNFPEPTFTRQRIWKITVAKSKTVTKYTISLITSAQY</sequence>
<dbReference type="Proteomes" id="UP001168990">
    <property type="component" value="Unassembled WGS sequence"/>
</dbReference>